<dbReference type="SUPFAM" id="SSF53335">
    <property type="entry name" value="S-adenosyl-L-methionine-dependent methyltransferases"/>
    <property type="match status" value="1"/>
</dbReference>
<evidence type="ECO:0000256" key="1">
    <source>
        <dbReference type="ARBA" id="ARBA00022603"/>
    </source>
</evidence>
<comment type="caution">
    <text evidence="6">The sequence shown here is derived from an EMBL/GenBank/DDBJ whole genome shotgun (WGS) entry which is preliminary data.</text>
</comment>
<evidence type="ECO:0000256" key="3">
    <source>
        <dbReference type="ARBA" id="ARBA00022691"/>
    </source>
</evidence>
<dbReference type="InterPro" id="IPR016461">
    <property type="entry name" value="COMT-like"/>
</dbReference>
<dbReference type="InterPro" id="IPR036388">
    <property type="entry name" value="WH-like_DNA-bd_sf"/>
</dbReference>
<dbReference type="EMBL" id="JARJCN010000037">
    <property type="protein sequence ID" value="KAJ7084536.1"/>
    <property type="molecule type" value="Genomic_DNA"/>
</dbReference>
<dbReference type="InterPro" id="IPR001077">
    <property type="entry name" value="COMT_C"/>
</dbReference>
<dbReference type="Pfam" id="PF08100">
    <property type="entry name" value="Dimerisation"/>
    <property type="match status" value="1"/>
</dbReference>
<accession>A0AAD6XMC3</accession>
<sequence>MSPAPTLRRLLQILTDGVDKIEAVYSDAGETFPALEASSLNTADPAEALRADPAVAAAILNIMAAAAQISATVCNPAVAALNASQAFHVSACLRVASELNVVELLRDAGPQGLHAAAIAAPSNADPALLARILRVLATHHVFLEVAPDVFANNRISSALDKGRTPAALFANRMERLDGNGVTALAEFFSDDVIKSAAHLADTLLDPRAGELPYNRAFGTEEPLYRALQRPEHAYRLKRFGLGMAGTTATEPPDTIFRGYDWGALAPGSVLVDVGGGLGHVALEVAQRHPALRVVVQDLEFQTEDAKKHWAVHFPEHVAAGMVEFQAHDFFDAQPVSNARVFFLRYIVHNWADEPLTKVLRNLRAAAQPSTELVVVEKILYVAAATSAGAEDAVPGAARPTAPAPLLPNWGVGKAELYYYDMAVHNMLGAGERTLGGFVDVLQRGGWKLARVHHCAGSQLSHLVAVPA</sequence>
<keyword evidence="7" id="KW-1185">Reference proteome</keyword>
<organism evidence="6 7">
    <name type="scientific">Mycena belliarum</name>
    <dbReference type="NCBI Taxonomy" id="1033014"/>
    <lineage>
        <taxon>Eukaryota</taxon>
        <taxon>Fungi</taxon>
        <taxon>Dikarya</taxon>
        <taxon>Basidiomycota</taxon>
        <taxon>Agaricomycotina</taxon>
        <taxon>Agaricomycetes</taxon>
        <taxon>Agaricomycetidae</taxon>
        <taxon>Agaricales</taxon>
        <taxon>Marasmiineae</taxon>
        <taxon>Mycenaceae</taxon>
        <taxon>Mycena</taxon>
    </lineage>
</organism>
<dbReference type="PROSITE" id="PS51683">
    <property type="entry name" value="SAM_OMT_II"/>
    <property type="match status" value="1"/>
</dbReference>
<dbReference type="Pfam" id="PF00891">
    <property type="entry name" value="Methyltransf_2"/>
    <property type="match status" value="1"/>
</dbReference>
<dbReference type="GO" id="GO:0008171">
    <property type="term" value="F:O-methyltransferase activity"/>
    <property type="evidence" value="ECO:0007669"/>
    <property type="project" value="InterPro"/>
</dbReference>
<dbReference type="InterPro" id="IPR029063">
    <property type="entry name" value="SAM-dependent_MTases_sf"/>
</dbReference>
<gene>
    <name evidence="6" type="ORF">B0H15DRAFT_951421</name>
</gene>
<dbReference type="PANTHER" id="PTHR43712:SF2">
    <property type="entry name" value="O-METHYLTRANSFERASE CICE"/>
    <property type="match status" value="1"/>
</dbReference>
<evidence type="ECO:0000313" key="7">
    <source>
        <dbReference type="Proteomes" id="UP001222325"/>
    </source>
</evidence>
<keyword evidence="2" id="KW-0808">Transferase</keyword>
<dbReference type="AlphaFoldDB" id="A0AAD6XMC3"/>
<dbReference type="Gene3D" id="1.10.10.10">
    <property type="entry name" value="Winged helix-like DNA-binding domain superfamily/Winged helix DNA-binding domain"/>
    <property type="match status" value="1"/>
</dbReference>
<keyword evidence="1" id="KW-0489">Methyltransferase</keyword>
<keyword evidence="3" id="KW-0949">S-adenosyl-L-methionine</keyword>
<evidence type="ECO:0000259" key="4">
    <source>
        <dbReference type="Pfam" id="PF00891"/>
    </source>
</evidence>
<feature type="domain" description="O-methyltransferase dimerisation" evidence="5">
    <location>
        <begin position="84"/>
        <end position="159"/>
    </location>
</feature>
<dbReference type="PANTHER" id="PTHR43712">
    <property type="entry name" value="PUTATIVE (AFU_ORTHOLOGUE AFUA_4G14580)-RELATED"/>
    <property type="match status" value="1"/>
</dbReference>
<dbReference type="InterPro" id="IPR036390">
    <property type="entry name" value="WH_DNA-bd_sf"/>
</dbReference>
<protein>
    <submittedName>
        <fullName evidence="6">O-methyltransferase</fullName>
    </submittedName>
</protein>
<evidence type="ECO:0000313" key="6">
    <source>
        <dbReference type="EMBL" id="KAJ7084536.1"/>
    </source>
</evidence>
<feature type="domain" description="O-methyltransferase C-terminal" evidence="4">
    <location>
        <begin position="198"/>
        <end position="385"/>
    </location>
</feature>
<evidence type="ECO:0000259" key="5">
    <source>
        <dbReference type="Pfam" id="PF08100"/>
    </source>
</evidence>
<name>A0AAD6XMC3_9AGAR</name>
<dbReference type="Gene3D" id="3.40.50.150">
    <property type="entry name" value="Vaccinia Virus protein VP39"/>
    <property type="match status" value="1"/>
</dbReference>
<dbReference type="SUPFAM" id="SSF46785">
    <property type="entry name" value="Winged helix' DNA-binding domain"/>
    <property type="match status" value="1"/>
</dbReference>
<dbReference type="Proteomes" id="UP001222325">
    <property type="component" value="Unassembled WGS sequence"/>
</dbReference>
<dbReference type="InterPro" id="IPR012967">
    <property type="entry name" value="COMT_dimerisation"/>
</dbReference>
<proteinExistence type="predicted"/>
<dbReference type="GO" id="GO:0046983">
    <property type="term" value="F:protein dimerization activity"/>
    <property type="evidence" value="ECO:0007669"/>
    <property type="project" value="InterPro"/>
</dbReference>
<reference evidence="6" key="1">
    <citation type="submission" date="2023-03" db="EMBL/GenBank/DDBJ databases">
        <title>Massive genome expansion in bonnet fungi (Mycena s.s.) driven by repeated elements and novel gene families across ecological guilds.</title>
        <authorList>
            <consortium name="Lawrence Berkeley National Laboratory"/>
            <person name="Harder C.B."/>
            <person name="Miyauchi S."/>
            <person name="Viragh M."/>
            <person name="Kuo A."/>
            <person name="Thoen E."/>
            <person name="Andreopoulos B."/>
            <person name="Lu D."/>
            <person name="Skrede I."/>
            <person name="Drula E."/>
            <person name="Henrissat B."/>
            <person name="Morin E."/>
            <person name="Kohler A."/>
            <person name="Barry K."/>
            <person name="LaButti K."/>
            <person name="Morin E."/>
            <person name="Salamov A."/>
            <person name="Lipzen A."/>
            <person name="Mereny Z."/>
            <person name="Hegedus B."/>
            <person name="Baldrian P."/>
            <person name="Stursova M."/>
            <person name="Weitz H."/>
            <person name="Taylor A."/>
            <person name="Grigoriev I.V."/>
            <person name="Nagy L.G."/>
            <person name="Martin F."/>
            <person name="Kauserud H."/>
        </authorList>
    </citation>
    <scope>NUCLEOTIDE SEQUENCE</scope>
    <source>
        <strain evidence="6">CBHHK173m</strain>
    </source>
</reference>
<dbReference type="GO" id="GO:0032259">
    <property type="term" value="P:methylation"/>
    <property type="evidence" value="ECO:0007669"/>
    <property type="project" value="UniProtKB-KW"/>
</dbReference>
<evidence type="ECO:0000256" key="2">
    <source>
        <dbReference type="ARBA" id="ARBA00022679"/>
    </source>
</evidence>